<dbReference type="AlphaFoldDB" id="A0A8J2MZ24"/>
<dbReference type="InterPro" id="IPR011042">
    <property type="entry name" value="6-blade_b-propeller_TolB-like"/>
</dbReference>
<evidence type="ECO:0008006" key="4">
    <source>
        <dbReference type="Google" id="ProtNLM"/>
    </source>
</evidence>
<proteinExistence type="predicted"/>
<feature type="signal peptide" evidence="1">
    <location>
        <begin position="1"/>
        <end position="16"/>
    </location>
</feature>
<comment type="caution">
    <text evidence="2">The sequence shown here is derived from an EMBL/GenBank/DDBJ whole genome shotgun (WGS) entry which is preliminary data.</text>
</comment>
<dbReference type="OrthoDB" id="9977941at2759"/>
<dbReference type="InterPro" id="IPR052998">
    <property type="entry name" value="Hetero-Diels-Alderase-like"/>
</dbReference>
<keyword evidence="3" id="KW-1185">Reference proteome</keyword>
<name>A0A8J2MZ24_9PLEO</name>
<feature type="chain" id="PRO_5035185349" description="SMP-30/Gluconolactonase/LRE-like region domain-containing protein" evidence="1">
    <location>
        <begin position="17"/>
        <end position="320"/>
    </location>
</feature>
<keyword evidence="1" id="KW-0732">Signal</keyword>
<dbReference type="PANTHER" id="PTHR42060:SF3">
    <property type="entry name" value="SMP-30_GLUCONOLACTONASE_LRE-LIKE REGION DOMAIN-CONTAINING PROTEIN"/>
    <property type="match status" value="1"/>
</dbReference>
<dbReference type="Proteomes" id="UP000676310">
    <property type="component" value="Unassembled WGS sequence"/>
</dbReference>
<gene>
    <name evidence="2" type="ORF">ALTATR162_LOCUS4345</name>
</gene>
<evidence type="ECO:0000313" key="2">
    <source>
        <dbReference type="EMBL" id="CAG5156548.1"/>
    </source>
</evidence>
<dbReference type="PANTHER" id="PTHR42060">
    <property type="entry name" value="NHL REPEAT-CONTAINING PROTEIN-RELATED"/>
    <property type="match status" value="1"/>
</dbReference>
<dbReference type="EMBL" id="CAJRGZ010000017">
    <property type="protein sequence ID" value="CAG5156548.1"/>
    <property type="molecule type" value="Genomic_DNA"/>
</dbReference>
<protein>
    <recommendedName>
        <fullName evidence="4">SMP-30/Gluconolactonase/LRE-like region domain-containing protein</fullName>
    </recommendedName>
</protein>
<reference evidence="2" key="1">
    <citation type="submission" date="2021-05" db="EMBL/GenBank/DDBJ databases">
        <authorList>
            <person name="Stam R."/>
        </authorList>
    </citation>
    <scope>NUCLEOTIDE SEQUENCE</scope>
    <source>
        <strain evidence="2">CS162</strain>
    </source>
</reference>
<evidence type="ECO:0000313" key="3">
    <source>
        <dbReference type="Proteomes" id="UP000676310"/>
    </source>
</evidence>
<evidence type="ECO:0000256" key="1">
    <source>
        <dbReference type="SAM" id="SignalP"/>
    </source>
</evidence>
<dbReference type="GeneID" id="67016002"/>
<sequence>MKYLFNFSTLIASALAVDVSTVYQFPNGTWLENIAAMRNGSLLVTTLGTGQVHIVHPQTSPVTFSTIATFPNATGAFGITEYQKDVFAVVVAKSAPENPPTLQSSWLWKLDMSHKNEGARVSMVAELHDVAMPNGMTTLDHGTLLLADSYYGNIAAVNTTTGRTEVVLEDPSLAANLSAPGIQLGANGIKVHDGYVYYTNTAQNLAGRVRVHPSTGKPNGFFETARDSTLTGPDDISIAKDGSIYVSEPLAAPQGDKIQHITVDGKVTTIAEGGLVAGSTASAFGRTKKDNGTLYLTTMGGFGANGLPKAGGRIVALKLE</sequence>
<accession>A0A8J2MZ24</accession>
<dbReference type="RefSeq" id="XP_043167891.1">
    <property type="nucleotide sequence ID" value="XM_043311956.1"/>
</dbReference>
<dbReference type="Gene3D" id="2.120.10.30">
    <property type="entry name" value="TolB, C-terminal domain"/>
    <property type="match status" value="1"/>
</dbReference>
<dbReference type="SUPFAM" id="SSF63829">
    <property type="entry name" value="Calcium-dependent phosphotriesterase"/>
    <property type="match status" value="1"/>
</dbReference>
<organism evidence="2 3">
    <name type="scientific">Alternaria atra</name>
    <dbReference type="NCBI Taxonomy" id="119953"/>
    <lineage>
        <taxon>Eukaryota</taxon>
        <taxon>Fungi</taxon>
        <taxon>Dikarya</taxon>
        <taxon>Ascomycota</taxon>
        <taxon>Pezizomycotina</taxon>
        <taxon>Dothideomycetes</taxon>
        <taxon>Pleosporomycetidae</taxon>
        <taxon>Pleosporales</taxon>
        <taxon>Pleosporineae</taxon>
        <taxon>Pleosporaceae</taxon>
        <taxon>Alternaria</taxon>
        <taxon>Alternaria sect. Ulocladioides</taxon>
    </lineage>
</organism>